<reference evidence="2" key="1">
    <citation type="journal article" date="2013" name="Environ. Microbiol.">
        <title>Microbiota from the distal guts of lean and obese adolescents exhibit partial functional redundancy besides clear differences in community structure.</title>
        <authorList>
            <person name="Ferrer M."/>
            <person name="Ruiz A."/>
            <person name="Lanza F."/>
            <person name="Haange S.B."/>
            <person name="Oberbach A."/>
            <person name="Till H."/>
            <person name="Bargiela R."/>
            <person name="Campoy C."/>
            <person name="Segura M.T."/>
            <person name="Richter M."/>
            <person name="von Bergen M."/>
            <person name="Seifert J."/>
            <person name="Suarez A."/>
        </authorList>
    </citation>
    <scope>NUCLEOTIDE SEQUENCE</scope>
</reference>
<sequence length="145" mass="15818">MLQTYKSYTRRTLAMLLAVLVAVGALFSGSFPVHAADGTISYKAGANIPYGSYFTSRMSFDGSNTAYCVEPLKKTPSSGSYSYDLLSQNSPLRKALYYLNGGYGYDKVVKDKYFSGWSDDNSYVIGHLVVAYIYAGNSADTGAFH</sequence>
<proteinExistence type="predicted"/>
<accession>K1SZ79</accession>
<dbReference type="InterPro" id="IPR046751">
    <property type="entry name" value="TED_2"/>
</dbReference>
<evidence type="ECO:0000259" key="1">
    <source>
        <dbReference type="Pfam" id="PF20610"/>
    </source>
</evidence>
<dbReference type="AlphaFoldDB" id="K1SZ79"/>
<name>K1SZ79_9ZZZZ</name>
<evidence type="ECO:0000313" key="2">
    <source>
        <dbReference type="EMBL" id="EKC52606.1"/>
    </source>
</evidence>
<feature type="domain" description="Thioester" evidence="1">
    <location>
        <begin position="40"/>
        <end position="142"/>
    </location>
</feature>
<organism evidence="2">
    <name type="scientific">human gut metagenome</name>
    <dbReference type="NCBI Taxonomy" id="408170"/>
    <lineage>
        <taxon>unclassified sequences</taxon>
        <taxon>metagenomes</taxon>
        <taxon>organismal metagenomes</taxon>
    </lineage>
</organism>
<feature type="non-terminal residue" evidence="2">
    <location>
        <position position="145"/>
    </location>
</feature>
<dbReference type="EMBL" id="AJWY01011495">
    <property type="protein sequence ID" value="EKC52606.1"/>
    <property type="molecule type" value="Genomic_DNA"/>
</dbReference>
<gene>
    <name evidence="2" type="ORF">LEA_16807</name>
</gene>
<dbReference type="Pfam" id="PF20610">
    <property type="entry name" value="TED_2"/>
    <property type="match status" value="1"/>
</dbReference>
<comment type="caution">
    <text evidence="2">The sequence shown here is derived from an EMBL/GenBank/DDBJ whole genome shotgun (WGS) entry which is preliminary data.</text>
</comment>
<protein>
    <recommendedName>
        <fullName evidence="1">Thioester domain-containing protein</fullName>
    </recommendedName>
</protein>